<keyword evidence="1" id="KW-0812">Transmembrane</keyword>
<protein>
    <submittedName>
        <fullName evidence="2">Uncharacterized protein</fullName>
    </submittedName>
</protein>
<evidence type="ECO:0000256" key="1">
    <source>
        <dbReference type="SAM" id="Phobius"/>
    </source>
</evidence>
<dbReference type="AlphaFoldDB" id="A0A6G5A305"/>
<organism evidence="2">
    <name type="scientific">Rhipicephalus microplus</name>
    <name type="common">Cattle tick</name>
    <name type="synonym">Boophilus microplus</name>
    <dbReference type="NCBI Taxonomy" id="6941"/>
    <lineage>
        <taxon>Eukaryota</taxon>
        <taxon>Metazoa</taxon>
        <taxon>Ecdysozoa</taxon>
        <taxon>Arthropoda</taxon>
        <taxon>Chelicerata</taxon>
        <taxon>Arachnida</taxon>
        <taxon>Acari</taxon>
        <taxon>Parasitiformes</taxon>
        <taxon>Ixodida</taxon>
        <taxon>Ixodoidea</taxon>
        <taxon>Ixodidae</taxon>
        <taxon>Rhipicephalinae</taxon>
        <taxon>Rhipicephalus</taxon>
        <taxon>Boophilus</taxon>
    </lineage>
</organism>
<sequence length="100" mass="11208">MQGTYLDLLSRLLFEVQSLIQVARLLECQLQIKGAEEPCKVTILCSLIEIANLLLIIGKICKLAFLHGLSVTSFFGGTELICYGFFSNSHMLFQCRYCLA</sequence>
<proteinExistence type="predicted"/>
<accession>A0A6G5A305</accession>
<name>A0A6G5A305_RHIMP</name>
<feature type="transmembrane region" description="Helical" evidence="1">
    <location>
        <begin position="64"/>
        <end position="86"/>
    </location>
</feature>
<dbReference type="EMBL" id="GIKN01002313">
    <property type="protein sequence ID" value="NIE44586.1"/>
    <property type="molecule type" value="Transcribed_RNA"/>
</dbReference>
<keyword evidence="1" id="KW-1133">Transmembrane helix</keyword>
<evidence type="ECO:0000313" key="2">
    <source>
        <dbReference type="EMBL" id="NIE44586.1"/>
    </source>
</evidence>
<keyword evidence="1" id="KW-0472">Membrane</keyword>
<reference evidence="2" key="1">
    <citation type="submission" date="2020-03" db="EMBL/GenBank/DDBJ databases">
        <title>A transcriptome and proteome of the tick Rhipicephalus microplus shaped by the genetic composition of its hosts and developmental stage.</title>
        <authorList>
            <person name="Garcia G.R."/>
            <person name="Ribeiro J.M.C."/>
            <person name="Maruyama S.R."/>
            <person name="Gardinasse L.G."/>
            <person name="Nelson K."/>
            <person name="Ferreira B.R."/>
            <person name="Andrade T.G."/>
            <person name="Santos I.K.F.M."/>
        </authorList>
    </citation>
    <scope>NUCLEOTIDE SEQUENCE</scope>
    <source>
        <strain evidence="2">NSGR</strain>
        <tissue evidence="2">Salivary glands</tissue>
    </source>
</reference>